<evidence type="ECO:0000313" key="2">
    <source>
        <dbReference type="Proteomes" id="UP001732700"/>
    </source>
</evidence>
<reference evidence="1" key="2">
    <citation type="submission" date="2025-09" db="UniProtKB">
        <authorList>
            <consortium name="EnsemblPlants"/>
        </authorList>
    </citation>
    <scope>IDENTIFICATION</scope>
</reference>
<dbReference type="EnsemblPlants" id="AVESA.00010b.r2.5DG0965810.1">
    <property type="protein sequence ID" value="AVESA.00010b.r2.5DG0965810.1.CDS"/>
    <property type="gene ID" value="AVESA.00010b.r2.5DG0965810"/>
</dbReference>
<sequence>MDDIGFLDIMNVGSGEVNWEGTQYCSPISEQETVSTPDVFASAKPKSKPTRAPSTKGKNWSSDEDKLLIKAWANTSLDAVTGTDQNSSCYWNRILAYYNMHKEPSWPERNVNAVNCRYTTISTLTSKFCGCVQQILNKNESGRTLDEKQRDAHRLYMELDPKKKPFTLMHCYTELEKYPKWQTRSGSQKKQKKTSDASPGSTSNDEEFGVCTDDLEKEKRPPGAKYEKERRGKARASDGSAVKLSLESVWAQKIEKDDLKEAAKNARYALAFELQKKQIALQEREDARQERKDARKQFELEEKIMFMDTSGMSVAQKQFYKDKQDEIIARRQHTSG</sequence>
<name>A0ACD5YFE0_AVESA</name>
<evidence type="ECO:0000313" key="1">
    <source>
        <dbReference type="EnsemblPlants" id="AVESA.00010b.r2.5DG0965810.1.CDS"/>
    </source>
</evidence>
<dbReference type="Proteomes" id="UP001732700">
    <property type="component" value="Chromosome 5D"/>
</dbReference>
<keyword evidence="2" id="KW-1185">Reference proteome</keyword>
<proteinExistence type="predicted"/>
<accession>A0ACD5YFE0</accession>
<organism evidence="1 2">
    <name type="scientific">Avena sativa</name>
    <name type="common">Oat</name>
    <dbReference type="NCBI Taxonomy" id="4498"/>
    <lineage>
        <taxon>Eukaryota</taxon>
        <taxon>Viridiplantae</taxon>
        <taxon>Streptophyta</taxon>
        <taxon>Embryophyta</taxon>
        <taxon>Tracheophyta</taxon>
        <taxon>Spermatophyta</taxon>
        <taxon>Magnoliopsida</taxon>
        <taxon>Liliopsida</taxon>
        <taxon>Poales</taxon>
        <taxon>Poaceae</taxon>
        <taxon>BOP clade</taxon>
        <taxon>Pooideae</taxon>
        <taxon>Poodae</taxon>
        <taxon>Poeae</taxon>
        <taxon>Poeae Chloroplast Group 1 (Aveneae type)</taxon>
        <taxon>Aveninae</taxon>
        <taxon>Avena</taxon>
    </lineage>
</organism>
<reference evidence="1" key="1">
    <citation type="submission" date="2021-05" db="EMBL/GenBank/DDBJ databases">
        <authorList>
            <person name="Scholz U."/>
            <person name="Mascher M."/>
            <person name="Fiebig A."/>
        </authorList>
    </citation>
    <scope>NUCLEOTIDE SEQUENCE [LARGE SCALE GENOMIC DNA]</scope>
</reference>
<protein>
    <submittedName>
        <fullName evidence="1">Uncharacterized protein</fullName>
    </submittedName>
</protein>